<dbReference type="InterPro" id="IPR001789">
    <property type="entry name" value="Sig_transdc_resp-reg_receiver"/>
</dbReference>
<feature type="domain" description="Response regulatory" evidence="6">
    <location>
        <begin position="4"/>
        <end position="117"/>
    </location>
</feature>
<dbReference type="Gene3D" id="3.40.50.2300">
    <property type="match status" value="1"/>
</dbReference>
<dbReference type="Pfam" id="PF00072">
    <property type="entry name" value="Response_reg"/>
    <property type="match status" value="1"/>
</dbReference>
<evidence type="ECO:0000256" key="2">
    <source>
        <dbReference type="ARBA" id="ARBA00023012"/>
    </source>
</evidence>
<protein>
    <submittedName>
        <fullName evidence="8">Transcriptional regulatory protein WalR</fullName>
    </submittedName>
</protein>
<organism evidence="8">
    <name type="scientific">bioreactor metagenome</name>
    <dbReference type="NCBI Taxonomy" id="1076179"/>
    <lineage>
        <taxon>unclassified sequences</taxon>
        <taxon>metagenomes</taxon>
        <taxon>ecological metagenomes</taxon>
    </lineage>
</organism>
<accession>A0A644Z0D4</accession>
<dbReference type="GO" id="GO:0000976">
    <property type="term" value="F:transcription cis-regulatory region binding"/>
    <property type="evidence" value="ECO:0007669"/>
    <property type="project" value="TreeGrafter"/>
</dbReference>
<dbReference type="Gene3D" id="1.10.10.10">
    <property type="entry name" value="Winged helix-like DNA-binding domain superfamily/Winged helix DNA-binding domain"/>
    <property type="match status" value="1"/>
</dbReference>
<keyword evidence="4" id="KW-0238">DNA-binding</keyword>
<dbReference type="SMART" id="SM00448">
    <property type="entry name" value="REC"/>
    <property type="match status" value="1"/>
</dbReference>
<proteinExistence type="predicted"/>
<sequence length="233" mass="26721">MENRILLIEDDVSISEMVVNYLRKEGFTLTTAFNGEEGLGKFLNNTFDLILLDIMLPKLDGMEVMRIIREKSAVPILIMSAKDKDFDKAIGLGLGADDYIAKPFSMVELSARIKAAIRRATKYSQSEQKKEEEVINFGNLSIELKNYTVTKNGVNLQLTSKEFDILKLFISNPNRVFTKGEIYSFVWKDDYFGDENVISVHMRRLREKIEDNPSKPEYIKTLWGIGYKLGEIK</sequence>
<dbReference type="PROSITE" id="PS51755">
    <property type="entry name" value="OMPR_PHOB"/>
    <property type="match status" value="1"/>
</dbReference>
<evidence type="ECO:0000256" key="4">
    <source>
        <dbReference type="ARBA" id="ARBA00023125"/>
    </source>
</evidence>
<keyword evidence="3" id="KW-0805">Transcription regulation</keyword>
<dbReference type="GO" id="GO:0032993">
    <property type="term" value="C:protein-DNA complex"/>
    <property type="evidence" value="ECO:0007669"/>
    <property type="project" value="TreeGrafter"/>
</dbReference>
<name>A0A644Z0D4_9ZZZZ</name>
<dbReference type="PROSITE" id="PS50110">
    <property type="entry name" value="RESPONSE_REGULATORY"/>
    <property type="match status" value="1"/>
</dbReference>
<dbReference type="Pfam" id="PF00486">
    <property type="entry name" value="Trans_reg_C"/>
    <property type="match status" value="1"/>
</dbReference>
<dbReference type="InterPro" id="IPR036388">
    <property type="entry name" value="WH-like_DNA-bd_sf"/>
</dbReference>
<dbReference type="InterPro" id="IPR039420">
    <property type="entry name" value="WalR-like"/>
</dbReference>
<feature type="domain" description="OmpR/PhoB-type" evidence="7">
    <location>
        <begin position="132"/>
        <end position="231"/>
    </location>
</feature>
<dbReference type="EMBL" id="VSSQ01006944">
    <property type="protein sequence ID" value="MPM34345.1"/>
    <property type="molecule type" value="Genomic_DNA"/>
</dbReference>
<dbReference type="Gene3D" id="6.10.250.690">
    <property type="match status" value="1"/>
</dbReference>
<evidence type="ECO:0000256" key="1">
    <source>
        <dbReference type="ARBA" id="ARBA00022553"/>
    </source>
</evidence>
<evidence type="ECO:0000256" key="5">
    <source>
        <dbReference type="ARBA" id="ARBA00023163"/>
    </source>
</evidence>
<evidence type="ECO:0000313" key="8">
    <source>
        <dbReference type="EMBL" id="MPM34345.1"/>
    </source>
</evidence>
<dbReference type="PANTHER" id="PTHR48111:SF26">
    <property type="entry name" value="STAGE 0 SPORULATION PROTEIN A HOMOLOG"/>
    <property type="match status" value="1"/>
</dbReference>
<dbReference type="CDD" id="cd00383">
    <property type="entry name" value="trans_reg_C"/>
    <property type="match status" value="1"/>
</dbReference>
<dbReference type="InterPro" id="IPR001867">
    <property type="entry name" value="OmpR/PhoB-type_DNA-bd"/>
</dbReference>
<gene>
    <name evidence="8" type="primary">walR_43</name>
    <name evidence="8" type="ORF">SDC9_80927</name>
</gene>
<dbReference type="SUPFAM" id="SSF46894">
    <property type="entry name" value="C-terminal effector domain of the bipartite response regulators"/>
    <property type="match status" value="1"/>
</dbReference>
<dbReference type="FunFam" id="3.40.50.2300:FF:000001">
    <property type="entry name" value="DNA-binding response regulator PhoB"/>
    <property type="match status" value="1"/>
</dbReference>
<keyword evidence="2" id="KW-0902">Two-component regulatory system</keyword>
<dbReference type="GO" id="GO:0005829">
    <property type="term" value="C:cytosol"/>
    <property type="evidence" value="ECO:0007669"/>
    <property type="project" value="TreeGrafter"/>
</dbReference>
<dbReference type="GO" id="GO:0006355">
    <property type="term" value="P:regulation of DNA-templated transcription"/>
    <property type="evidence" value="ECO:0007669"/>
    <property type="project" value="InterPro"/>
</dbReference>
<dbReference type="SMART" id="SM00862">
    <property type="entry name" value="Trans_reg_C"/>
    <property type="match status" value="1"/>
</dbReference>
<comment type="caution">
    <text evidence="8">The sequence shown here is derived from an EMBL/GenBank/DDBJ whole genome shotgun (WGS) entry which is preliminary data.</text>
</comment>
<evidence type="ECO:0000259" key="7">
    <source>
        <dbReference type="PROSITE" id="PS51755"/>
    </source>
</evidence>
<dbReference type="PANTHER" id="PTHR48111">
    <property type="entry name" value="REGULATOR OF RPOS"/>
    <property type="match status" value="1"/>
</dbReference>
<dbReference type="InterPro" id="IPR016032">
    <property type="entry name" value="Sig_transdc_resp-reg_C-effctor"/>
</dbReference>
<dbReference type="AlphaFoldDB" id="A0A644Z0D4"/>
<keyword evidence="5" id="KW-0804">Transcription</keyword>
<keyword evidence="1" id="KW-0597">Phosphoprotein</keyword>
<dbReference type="FunFam" id="1.10.10.10:FF:000018">
    <property type="entry name" value="DNA-binding response regulator ResD"/>
    <property type="match status" value="1"/>
</dbReference>
<dbReference type="GO" id="GO:0000156">
    <property type="term" value="F:phosphorelay response regulator activity"/>
    <property type="evidence" value="ECO:0007669"/>
    <property type="project" value="TreeGrafter"/>
</dbReference>
<dbReference type="SUPFAM" id="SSF52172">
    <property type="entry name" value="CheY-like"/>
    <property type="match status" value="1"/>
</dbReference>
<evidence type="ECO:0000256" key="3">
    <source>
        <dbReference type="ARBA" id="ARBA00023015"/>
    </source>
</evidence>
<evidence type="ECO:0000259" key="6">
    <source>
        <dbReference type="PROSITE" id="PS50110"/>
    </source>
</evidence>
<reference evidence="8" key="1">
    <citation type="submission" date="2019-08" db="EMBL/GenBank/DDBJ databases">
        <authorList>
            <person name="Kucharzyk K."/>
            <person name="Murdoch R.W."/>
            <person name="Higgins S."/>
            <person name="Loffler F."/>
        </authorList>
    </citation>
    <scope>NUCLEOTIDE SEQUENCE</scope>
</reference>
<dbReference type="InterPro" id="IPR011006">
    <property type="entry name" value="CheY-like_superfamily"/>
</dbReference>